<dbReference type="SUPFAM" id="SSF52283">
    <property type="entry name" value="Formate/glycerate dehydrogenase catalytic domain-like"/>
    <property type="match status" value="1"/>
</dbReference>
<evidence type="ECO:0000313" key="7">
    <source>
        <dbReference type="EMBL" id="MFD1694250.1"/>
    </source>
</evidence>
<sequence length="324" mass="35152">MKIAILDDYFDTLRGLPCFDKLNGHDVTVFTDHVQETRALAERLAPFDALVLFRERTRITGDLLDRLPNLMLISQRSGYPHVDVPACTRNRVLLCSNTQSDLPSVAAAEHTFALILASARQIPQQMASLRAGTWQMGVGKTLRGRVLGIYGYGRIGRAVAAYARAFGMKVVFWASETSRERARADGESVAETREAFFSTTDVVSLHLRLVPATRGIVTAEDLAAMKPGAVLVNTSRAGLFAPGALLAALETGRPGGAAIDVFDQEPVTDPADPLVHHPNVVATPHIGFVTEDEFELQFSEIFDQIVAFAAGEPINMINPEVLGA</sequence>
<accession>A0ABW4JVI3</accession>
<evidence type="ECO:0000256" key="2">
    <source>
        <dbReference type="ARBA" id="ARBA00023002"/>
    </source>
</evidence>
<keyword evidence="3" id="KW-0520">NAD</keyword>
<evidence type="ECO:0000256" key="4">
    <source>
        <dbReference type="RuleBase" id="RU003719"/>
    </source>
</evidence>
<dbReference type="PANTHER" id="PTHR42789:SF1">
    <property type="entry name" value="D-ISOMER SPECIFIC 2-HYDROXYACID DEHYDROGENASE FAMILY PROTEIN (AFU_ORTHOLOGUE AFUA_6G10090)"/>
    <property type="match status" value="1"/>
</dbReference>
<protein>
    <submittedName>
        <fullName evidence="7">D-2-hydroxyacid dehydrogenase family protein</fullName>
    </submittedName>
</protein>
<name>A0ABW4JVI3_9HYPH</name>
<dbReference type="SUPFAM" id="SSF51735">
    <property type="entry name" value="NAD(P)-binding Rossmann-fold domains"/>
    <property type="match status" value="1"/>
</dbReference>
<keyword evidence="8" id="KW-1185">Reference proteome</keyword>
<dbReference type="Pfam" id="PF00389">
    <property type="entry name" value="2-Hacid_dh"/>
    <property type="match status" value="1"/>
</dbReference>
<evidence type="ECO:0000256" key="3">
    <source>
        <dbReference type="ARBA" id="ARBA00023027"/>
    </source>
</evidence>
<dbReference type="RefSeq" id="WP_149891877.1">
    <property type="nucleotide sequence ID" value="NZ_JBHUFA010000001.1"/>
</dbReference>
<dbReference type="CDD" id="cd12169">
    <property type="entry name" value="PGDH_like_1"/>
    <property type="match status" value="1"/>
</dbReference>
<reference evidence="8" key="1">
    <citation type="journal article" date="2019" name="Int. J. Syst. Evol. Microbiol.">
        <title>The Global Catalogue of Microorganisms (GCM) 10K type strain sequencing project: providing services to taxonomists for standard genome sequencing and annotation.</title>
        <authorList>
            <consortium name="The Broad Institute Genomics Platform"/>
            <consortium name="The Broad Institute Genome Sequencing Center for Infectious Disease"/>
            <person name="Wu L."/>
            <person name="Ma J."/>
        </authorList>
    </citation>
    <scope>NUCLEOTIDE SEQUENCE [LARGE SCALE GENOMIC DNA]</scope>
    <source>
        <strain evidence="8">JCM 3369</strain>
    </source>
</reference>
<dbReference type="Pfam" id="PF02826">
    <property type="entry name" value="2-Hacid_dh_C"/>
    <property type="match status" value="1"/>
</dbReference>
<proteinExistence type="inferred from homology"/>
<dbReference type="InterPro" id="IPR036291">
    <property type="entry name" value="NAD(P)-bd_dom_sf"/>
</dbReference>
<feature type="domain" description="D-isomer specific 2-hydroxyacid dehydrogenase catalytic" evidence="5">
    <location>
        <begin position="16"/>
        <end position="315"/>
    </location>
</feature>
<dbReference type="InterPro" id="IPR050857">
    <property type="entry name" value="D-2-hydroxyacid_DH"/>
</dbReference>
<keyword evidence="2 4" id="KW-0560">Oxidoreductase</keyword>
<evidence type="ECO:0000259" key="6">
    <source>
        <dbReference type="Pfam" id="PF02826"/>
    </source>
</evidence>
<organism evidence="7 8">
    <name type="scientific">Roseibium aestuarii</name>
    <dbReference type="NCBI Taxonomy" id="2600299"/>
    <lineage>
        <taxon>Bacteria</taxon>
        <taxon>Pseudomonadati</taxon>
        <taxon>Pseudomonadota</taxon>
        <taxon>Alphaproteobacteria</taxon>
        <taxon>Hyphomicrobiales</taxon>
        <taxon>Stappiaceae</taxon>
        <taxon>Roseibium</taxon>
    </lineage>
</organism>
<dbReference type="PANTHER" id="PTHR42789">
    <property type="entry name" value="D-ISOMER SPECIFIC 2-HYDROXYACID DEHYDROGENASE FAMILY PROTEIN (AFU_ORTHOLOGUE AFUA_6G10090)"/>
    <property type="match status" value="1"/>
</dbReference>
<comment type="similarity">
    <text evidence="1 4">Belongs to the D-isomer specific 2-hydroxyacid dehydrogenase family.</text>
</comment>
<feature type="domain" description="D-isomer specific 2-hydroxyacid dehydrogenase NAD-binding" evidence="6">
    <location>
        <begin position="112"/>
        <end position="287"/>
    </location>
</feature>
<comment type="caution">
    <text evidence="7">The sequence shown here is derived from an EMBL/GenBank/DDBJ whole genome shotgun (WGS) entry which is preliminary data.</text>
</comment>
<evidence type="ECO:0000256" key="1">
    <source>
        <dbReference type="ARBA" id="ARBA00005854"/>
    </source>
</evidence>
<gene>
    <name evidence="7" type="ORF">ACFSC7_01895</name>
</gene>
<dbReference type="EMBL" id="JBHUFA010000001">
    <property type="protein sequence ID" value="MFD1694250.1"/>
    <property type="molecule type" value="Genomic_DNA"/>
</dbReference>
<dbReference type="Proteomes" id="UP001597327">
    <property type="component" value="Unassembled WGS sequence"/>
</dbReference>
<evidence type="ECO:0000313" key="8">
    <source>
        <dbReference type="Proteomes" id="UP001597327"/>
    </source>
</evidence>
<dbReference type="InterPro" id="IPR006139">
    <property type="entry name" value="D-isomer_2_OHA_DH_cat_dom"/>
</dbReference>
<evidence type="ECO:0000259" key="5">
    <source>
        <dbReference type="Pfam" id="PF00389"/>
    </source>
</evidence>
<dbReference type="InterPro" id="IPR006140">
    <property type="entry name" value="D-isomer_DH_NAD-bd"/>
</dbReference>
<dbReference type="Gene3D" id="3.40.50.720">
    <property type="entry name" value="NAD(P)-binding Rossmann-like Domain"/>
    <property type="match status" value="2"/>
</dbReference>